<evidence type="ECO:0000256" key="1">
    <source>
        <dbReference type="ARBA" id="ARBA00022723"/>
    </source>
</evidence>
<dbReference type="OrthoDB" id="9784466at2"/>
<reference evidence="4 5" key="1">
    <citation type="journal article" date="2010" name="Proc. Natl. Acad. Sci. U.S.A.">
        <title>A Nitrospira metagenome illuminates the physiology and evolution of globally important nitrite-oxidizing bacteria.</title>
        <authorList>
            <person name="Lucker S."/>
            <person name="Wagner M."/>
            <person name="Maixner F."/>
            <person name="Pelletier E."/>
            <person name="Koch H."/>
            <person name="Vacherie B."/>
            <person name="Rattei T."/>
            <person name="Sinninghe Damste J."/>
            <person name="Spieck E."/>
            <person name="Le Paslier D."/>
            <person name="Daims H."/>
        </authorList>
    </citation>
    <scope>NUCLEOTIDE SEQUENCE [LARGE SCALE GENOMIC DNA]</scope>
</reference>
<evidence type="ECO:0000313" key="5">
    <source>
        <dbReference type="Proteomes" id="UP000001660"/>
    </source>
</evidence>
<dbReference type="SUPFAM" id="SSF56784">
    <property type="entry name" value="HAD-like"/>
    <property type="match status" value="1"/>
</dbReference>
<dbReference type="KEGG" id="nde:NIDE0243"/>
<dbReference type="HOGENOM" id="CLU_052657_1_2_0"/>
<dbReference type="InterPro" id="IPR050582">
    <property type="entry name" value="HAD-like_SerB"/>
</dbReference>
<sequence length="231" mass="26068">MTPLSVSHISRTSRQTDIAALFDVDNTLLPGQASEVRFFRFLWKRGLVGWRELRDSVGWVLRQAPAVSLHPLRERKLYLAGKAAAEIEPLAEEFCRAELFPRLSAQGLARMDEHRRAGHHIVLVTGSLDFLIAPLASLLEVPTLLAARLERQQRRFTGHVCVPLPYGPGKRELITRLTQELRIDLAQSFAYGDSPGDVELLEMVGHPLVVNPIRGMDRIARRNGWPVTTWK</sequence>
<dbReference type="NCBIfam" id="TIGR01490">
    <property type="entry name" value="HAD-SF-IB-hyp1"/>
    <property type="match status" value="1"/>
</dbReference>
<keyword evidence="2 4" id="KW-0378">Hydrolase</keyword>
<gene>
    <name evidence="4" type="ORF">NIDE0243</name>
</gene>
<dbReference type="AlphaFoldDB" id="D8P9W5"/>
<proteinExistence type="predicted"/>
<dbReference type="Gene3D" id="1.20.1440.100">
    <property type="entry name" value="SG protein - dephosphorylation function"/>
    <property type="match status" value="1"/>
</dbReference>
<dbReference type="Proteomes" id="UP000001660">
    <property type="component" value="Chromosome"/>
</dbReference>
<dbReference type="PANTHER" id="PTHR43344">
    <property type="entry name" value="PHOSPHOSERINE PHOSPHATASE"/>
    <property type="match status" value="1"/>
</dbReference>
<dbReference type="eggNOG" id="COG0560">
    <property type="taxonomic scope" value="Bacteria"/>
</dbReference>
<dbReference type="EMBL" id="FP929003">
    <property type="protein sequence ID" value="CBK40024.1"/>
    <property type="molecule type" value="Genomic_DNA"/>
</dbReference>
<dbReference type="GO" id="GO:0016787">
    <property type="term" value="F:hydrolase activity"/>
    <property type="evidence" value="ECO:0007669"/>
    <property type="project" value="UniProtKB-KW"/>
</dbReference>
<accession>D8P9W5</accession>
<dbReference type="GO" id="GO:0046872">
    <property type="term" value="F:metal ion binding"/>
    <property type="evidence" value="ECO:0007669"/>
    <property type="project" value="UniProtKB-KW"/>
</dbReference>
<name>D8P9W5_9BACT</name>
<dbReference type="NCBIfam" id="TIGR01488">
    <property type="entry name" value="HAD-SF-IB"/>
    <property type="match status" value="1"/>
</dbReference>
<keyword evidence="5" id="KW-1185">Reference proteome</keyword>
<dbReference type="Pfam" id="PF12710">
    <property type="entry name" value="HAD"/>
    <property type="match status" value="1"/>
</dbReference>
<evidence type="ECO:0000256" key="3">
    <source>
        <dbReference type="ARBA" id="ARBA00022842"/>
    </source>
</evidence>
<dbReference type="InterPro" id="IPR023214">
    <property type="entry name" value="HAD_sf"/>
</dbReference>
<dbReference type="InterPro" id="IPR006385">
    <property type="entry name" value="HAD_hydro_SerB1"/>
</dbReference>
<dbReference type="STRING" id="330214.NIDE0243"/>
<organism evidence="4 5">
    <name type="scientific">Nitrospira defluvii</name>
    <dbReference type="NCBI Taxonomy" id="330214"/>
    <lineage>
        <taxon>Bacteria</taxon>
        <taxon>Pseudomonadati</taxon>
        <taxon>Nitrospirota</taxon>
        <taxon>Nitrospiria</taxon>
        <taxon>Nitrospirales</taxon>
        <taxon>Nitrospiraceae</taxon>
        <taxon>Nitrospira</taxon>
    </lineage>
</organism>
<dbReference type="InterPro" id="IPR036412">
    <property type="entry name" value="HAD-like_sf"/>
</dbReference>
<protein>
    <submittedName>
        <fullName evidence="4">Putative Haloacid dehalogenase superfamily hydrolase, subfamily IB, PSPase-like</fullName>
    </submittedName>
</protein>
<dbReference type="Gene3D" id="3.40.50.1000">
    <property type="entry name" value="HAD superfamily/HAD-like"/>
    <property type="match status" value="1"/>
</dbReference>
<evidence type="ECO:0000313" key="4">
    <source>
        <dbReference type="EMBL" id="CBK40024.1"/>
    </source>
</evidence>
<evidence type="ECO:0000256" key="2">
    <source>
        <dbReference type="ARBA" id="ARBA00022801"/>
    </source>
</evidence>
<keyword evidence="1" id="KW-0479">Metal-binding</keyword>
<keyword evidence="3" id="KW-0460">Magnesium</keyword>
<dbReference type="CDD" id="cd02612">
    <property type="entry name" value="HAD_PGPPase"/>
    <property type="match status" value="1"/>
</dbReference>
<dbReference type="PANTHER" id="PTHR43344:SF13">
    <property type="entry name" value="PHOSPHATASE RV3661-RELATED"/>
    <property type="match status" value="1"/>
</dbReference>